<protein>
    <recommendedName>
        <fullName evidence="5">Periplasmic heavy metal sensor</fullName>
    </recommendedName>
</protein>
<evidence type="ECO:0000256" key="2">
    <source>
        <dbReference type="SAM" id="Phobius"/>
    </source>
</evidence>
<dbReference type="Gene3D" id="1.20.120.1490">
    <property type="match status" value="1"/>
</dbReference>
<name>A0A2D2DEC7_9BURK</name>
<dbReference type="RefSeq" id="WP_099873181.1">
    <property type="nucleotide sequence ID" value="NZ_CP024608.1"/>
</dbReference>
<dbReference type="CDD" id="cd09916">
    <property type="entry name" value="CpxP_like"/>
    <property type="match status" value="1"/>
</dbReference>
<dbReference type="InterPro" id="IPR025961">
    <property type="entry name" value="Metal_resist"/>
</dbReference>
<reference evidence="3" key="1">
    <citation type="submission" date="2017-10" db="EMBL/GenBank/DDBJ databases">
        <title>Massilia psychrophilum sp. nov., a novel purple-pigmented bacterium isolated from Tianshan glacier, Xinjiang Municipality, China.</title>
        <authorList>
            <person name="Wang H."/>
        </authorList>
    </citation>
    <scope>NUCLEOTIDE SEQUENCE [LARGE SCALE GENOMIC DNA]</scope>
    <source>
        <strain evidence="3">B2</strain>
    </source>
</reference>
<dbReference type="KEGG" id="mass:CR152_01590"/>
<evidence type="ECO:0000313" key="3">
    <source>
        <dbReference type="EMBL" id="ATQ73341.1"/>
    </source>
</evidence>
<keyword evidence="2" id="KW-1133">Transmembrane helix</keyword>
<keyword evidence="2" id="KW-0472">Membrane</keyword>
<dbReference type="InterPro" id="IPR012899">
    <property type="entry name" value="LTXXQ"/>
</dbReference>
<keyword evidence="4" id="KW-1185">Reference proteome</keyword>
<gene>
    <name evidence="3" type="ORF">CR152_01590</name>
</gene>
<dbReference type="OrthoDB" id="9156285at2"/>
<keyword evidence="2" id="KW-0812">Transmembrane</keyword>
<dbReference type="GO" id="GO:0042597">
    <property type="term" value="C:periplasmic space"/>
    <property type="evidence" value="ECO:0007669"/>
    <property type="project" value="InterPro"/>
</dbReference>
<dbReference type="EMBL" id="CP024608">
    <property type="protein sequence ID" value="ATQ73341.1"/>
    <property type="molecule type" value="Genomic_DNA"/>
</dbReference>
<accession>A0A2D2DEC7</accession>
<evidence type="ECO:0008006" key="5">
    <source>
        <dbReference type="Google" id="ProtNLM"/>
    </source>
</evidence>
<evidence type="ECO:0000256" key="1">
    <source>
        <dbReference type="SAM" id="MobiDB-lite"/>
    </source>
</evidence>
<sequence>MNPHKHSHPHHHGHPDGEHGPKRRGRRWLVGAALGLAAGAMSLAGASFAGEGRGMHGHRGHFAAMDPADAAKHIDRMVEHLLSDGTAEQKARLSAIAKAAFADLQPMHREHKASRHKAHALLSAPTIDRVALEQLRVDEVQRLDHVSKRILEAVADAADVLTPEQRVRFAAHMKKRMQ</sequence>
<evidence type="ECO:0000313" key="4">
    <source>
        <dbReference type="Proteomes" id="UP000229897"/>
    </source>
</evidence>
<feature type="transmembrane region" description="Helical" evidence="2">
    <location>
        <begin position="28"/>
        <end position="49"/>
    </location>
</feature>
<dbReference type="Proteomes" id="UP000229897">
    <property type="component" value="Chromosome"/>
</dbReference>
<proteinExistence type="predicted"/>
<feature type="compositionally biased region" description="Basic residues" evidence="1">
    <location>
        <begin position="1"/>
        <end position="13"/>
    </location>
</feature>
<dbReference type="AlphaFoldDB" id="A0A2D2DEC7"/>
<organism evidence="3 4">
    <name type="scientific">Massilia violaceinigra</name>
    <dbReference type="NCBI Taxonomy" id="2045208"/>
    <lineage>
        <taxon>Bacteria</taxon>
        <taxon>Pseudomonadati</taxon>
        <taxon>Pseudomonadota</taxon>
        <taxon>Betaproteobacteria</taxon>
        <taxon>Burkholderiales</taxon>
        <taxon>Oxalobacteraceae</taxon>
        <taxon>Telluria group</taxon>
        <taxon>Massilia</taxon>
    </lineage>
</organism>
<feature type="region of interest" description="Disordered" evidence="1">
    <location>
        <begin position="1"/>
        <end position="23"/>
    </location>
</feature>
<dbReference type="Pfam" id="PF13801">
    <property type="entry name" value="Metal_resist"/>
    <property type="match status" value="1"/>
</dbReference>